<reference evidence="2 3" key="1">
    <citation type="journal article" date="2017" name="Infect. Genet. Evol.">
        <title>Comparative genome analysis of fish pathogen Flavobacterium columnare reveals extensive sequence diversity within the species.</title>
        <authorList>
            <person name="Kayansamruaj P."/>
            <person name="Dong H.T."/>
            <person name="Hirono I."/>
            <person name="Kondo H."/>
            <person name="Senapin S."/>
            <person name="Rodkhum C."/>
        </authorList>
    </citation>
    <scope>NUCLEOTIDE SEQUENCE [LARGE SCALE GENOMIC DNA]</scope>
    <source>
        <strain evidence="2 3">1215</strain>
    </source>
</reference>
<dbReference type="Proteomes" id="UP000197768">
    <property type="component" value="Unassembled WGS sequence"/>
</dbReference>
<dbReference type="Gene3D" id="1.10.260.40">
    <property type="entry name" value="lambda repressor-like DNA-binding domains"/>
    <property type="match status" value="1"/>
</dbReference>
<sequence>MSIQERILQYINYKTITPYKFCKELGFAMGYLDKRGAIRTDNYLKIIEHYKDLNPEWLLKGEGNMLKDNNNNNNNKINENEKINYKELAEAREEIINLLKEKINSLTEENFILKARLTKQ</sequence>
<protein>
    <submittedName>
        <fullName evidence="2">Uncharacterized protein</fullName>
    </submittedName>
</protein>
<gene>
    <name evidence="2" type="ORF">BWK59_08765</name>
</gene>
<accession>A0A246GI38</accession>
<dbReference type="InterPro" id="IPR010982">
    <property type="entry name" value="Lambda_DNA-bd_dom_sf"/>
</dbReference>
<dbReference type="EMBL" id="MTCZ01000080">
    <property type="protein sequence ID" value="OWP83762.1"/>
    <property type="molecule type" value="Genomic_DNA"/>
</dbReference>
<comment type="caution">
    <text evidence="2">The sequence shown here is derived from an EMBL/GenBank/DDBJ whole genome shotgun (WGS) entry which is preliminary data.</text>
</comment>
<evidence type="ECO:0000256" key="1">
    <source>
        <dbReference type="SAM" id="Coils"/>
    </source>
</evidence>
<name>A0A246GI38_9FLAO</name>
<keyword evidence="1" id="KW-0175">Coiled coil</keyword>
<dbReference type="GO" id="GO:0003677">
    <property type="term" value="F:DNA binding"/>
    <property type="evidence" value="ECO:0007669"/>
    <property type="project" value="InterPro"/>
</dbReference>
<dbReference type="AlphaFoldDB" id="A0A246GI38"/>
<evidence type="ECO:0000313" key="3">
    <source>
        <dbReference type="Proteomes" id="UP000197768"/>
    </source>
</evidence>
<proteinExistence type="predicted"/>
<organism evidence="2 3">
    <name type="scientific">Flavobacterium davisii</name>
    <dbReference type="NCBI Taxonomy" id="2906077"/>
    <lineage>
        <taxon>Bacteria</taxon>
        <taxon>Pseudomonadati</taxon>
        <taxon>Bacteroidota</taxon>
        <taxon>Flavobacteriia</taxon>
        <taxon>Flavobacteriales</taxon>
        <taxon>Flavobacteriaceae</taxon>
        <taxon>Flavobacterium</taxon>
    </lineage>
</organism>
<dbReference type="RefSeq" id="WP_088393045.1">
    <property type="nucleotide sequence ID" value="NZ_MTCZ01000080.1"/>
</dbReference>
<evidence type="ECO:0000313" key="2">
    <source>
        <dbReference type="EMBL" id="OWP83762.1"/>
    </source>
</evidence>
<feature type="coiled-coil region" evidence="1">
    <location>
        <begin position="78"/>
        <end position="116"/>
    </location>
</feature>